<name>A0A914QZH1_9BILA</name>
<evidence type="ECO:0000313" key="1">
    <source>
        <dbReference type="Proteomes" id="UP000887578"/>
    </source>
</evidence>
<dbReference type="AlphaFoldDB" id="A0A914QZH1"/>
<dbReference type="Proteomes" id="UP000887578">
    <property type="component" value="Unplaced"/>
</dbReference>
<evidence type="ECO:0000313" key="2">
    <source>
        <dbReference type="WBParaSite" id="PDA_v2.g9558.t1"/>
    </source>
</evidence>
<reference evidence="2" key="1">
    <citation type="submission" date="2022-11" db="UniProtKB">
        <authorList>
            <consortium name="WormBaseParasite"/>
        </authorList>
    </citation>
    <scope>IDENTIFICATION</scope>
</reference>
<sequence>MPCLNRDIIFAIGKKLVEDGDPVAVMKFALSGKKQLYEMRNVFASVTFLDLNEGYYGIGWGHKIGKFYYKNGEELPLKFFMDCIGDSIINLHLNYSHIRRTIYQPFIDKIVKKKKLVTFSFSPEILMEQTFFDDFLPQFAATLKHVSIPSSYMTPKFRDSFILESLTVLDQFNFELPLFCCKTTSLTLADKCNPYPNGSYNDFIEKYPELNSGLTSIKRIYFKYDFCSFFFNFERSRISLTDLMNYFPSVELIQFTFPLIILTKSFVLNYIQFYTYVLQESTKFPPKIVIDFSIKTMNSFNLDCWKEICSGFEFDESVTTFYCFRKSVQSHGDESAVLEVRIPKF</sequence>
<organism evidence="1 2">
    <name type="scientific">Panagrolaimus davidi</name>
    <dbReference type="NCBI Taxonomy" id="227884"/>
    <lineage>
        <taxon>Eukaryota</taxon>
        <taxon>Metazoa</taxon>
        <taxon>Ecdysozoa</taxon>
        <taxon>Nematoda</taxon>
        <taxon>Chromadorea</taxon>
        <taxon>Rhabditida</taxon>
        <taxon>Tylenchina</taxon>
        <taxon>Panagrolaimomorpha</taxon>
        <taxon>Panagrolaimoidea</taxon>
        <taxon>Panagrolaimidae</taxon>
        <taxon>Panagrolaimus</taxon>
    </lineage>
</organism>
<dbReference type="WBParaSite" id="PDA_v2.g9558.t1">
    <property type="protein sequence ID" value="PDA_v2.g9558.t1"/>
    <property type="gene ID" value="PDA_v2.g9558"/>
</dbReference>
<keyword evidence="1" id="KW-1185">Reference proteome</keyword>
<proteinExistence type="predicted"/>
<accession>A0A914QZH1</accession>
<protein>
    <submittedName>
        <fullName evidence="2">Uncharacterized protein</fullName>
    </submittedName>
</protein>